<sequence length="183" mass="19957">MGYKKLLLTSILFLSIFLFVGVLWAESASSQIDENTLNQLKRVFAGADTFERFPGVLPESSDGIVIQEIYQAFVQGTENGLIFKISSPGYRDNIVVLIAFSSLNNQVVGIQILEQNETPSLGDLITQPNFLVQFLKKSINAQFELGDDIEAISGATVSSAAVAKACQEAASFLLNKKDETDNN</sequence>
<evidence type="ECO:0000313" key="8">
    <source>
        <dbReference type="Proteomes" id="UP000594463"/>
    </source>
</evidence>
<evidence type="ECO:0000259" key="6">
    <source>
        <dbReference type="SMART" id="SM00900"/>
    </source>
</evidence>
<dbReference type="EMBL" id="CP065383">
    <property type="protein sequence ID" value="QPM67979.1"/>
    <property type="molecule type" value="Genomic_DNA"/>
</dbReference>
<feature type="domain" description="FMN-binding" evidence="6">
    <location>
        <begin position="89"/>
        <end position="173"/>
    </location>
</feature>
<reference evidence="7 8" key="1">
    <citation type="journal article" date="2021" name="Nat. Commun.">
        <title>Isolation of a member of the candidate phylum Atribacteria reveals a unique cell membrane structure.</title>
        <authorList>
            <person name="Taiki K."/>
            <person name="Nobu M.K."/>
            <person name="Kusada H."/>
            <person name="Meng X.-Y."/>
            <person name="Hosoki N."/>
            <person name="Uematsu K."/>
            <person name="Yoshioka H."/>
            <person name="Kamagata Y."/>
            <person name="Tamaki H."/>
        </authorList>
    </citation>
    <scope>NUCLEOTIDE SEQUENCE [LARGE SCALE GENOMIC DNA]</scope>
    <source>
        <strain evidence="7 8">RT761</strain>
    </source>
</reference>
<proteinExistence type="predicted"/>
<evidence type="ECO:0000256" key="5">
    <source>
        <dbReference type="ARBA" id="ARBA00022982"/>
    </source>
</evidence>
<name>A0A7T1ALC4_ATRLM</name>
<dbReference type="SMART" id="SM00900">
    <property type="entry name" value="FMN_bind"/>
    <property type="match status" value="1"/>
</dbReference>
<organism evidence="7 8">
    <name type="scientific">Atribacter laminatus</name>
    <dbReference type="NCBI Taxonomy" id="2847778"/>
    <lineage>
        <taxon>Bacteria</taxon>
        <taxon>Pseudomonadati</taxon>
        <taxon>Atribacterota</taxon>
        <taxon>Atribacteria</taxon>
        <taxon>Atribacterales</taxon>
        <taxon>Atribacteraceae</taxon>
        <taxon>Atribacter</taxon>
    </lineage>
</organism>
<dbReference type="GO" id="GO:0009055">
    <property type="term" value="F:electron transfer activity"/>
    <property type="evidence" value="ECO:0007669"/>
    <property type="project" value="InterPro"/>
</dbReference>
<dbReference type="PANTHER" id="PTHR36118:SF1">
    <property type="entry name" value="ION-TRANSLOCATING OXIDOREDUCTASE COMPLEX SUBUNIT G"/>
    <property type="match status" value="1"/>
</dbReference>
<dbReference type="AlphaFoldDB" id="A0A7T1ALC4"/>
<dbReference type="InterPro" id="IPR010209">
    <property type="entry name" value="Ion_transpt_RnfG/RsxG"/>
</dbReference>
<evidence type="ECO:0000256" key="3">
    <source>
        <dbReference type="ARBA" id="ARBA00022630"/>
    </source>
</evidence>
<dbReference type="PANTHER" id="PTHR36118">
    <property type="entry name" value="ION-TRANSLOCATING OXIDOREDUCTASE COMPLEX SUBUNIT G"/>
    <property type="match status" value="1"/>
</dbReference>
<keyword evidence="3" id="KW-0285">Flavoprotein</keyword>
<gene>
    <name evidence="7" type="primary">rnfG_2</name>
    <name evidence="7" type="ORF">RT761_01193</name>
</gene>
<keyword evidence="5" id="KW-0249">Electron transport</keyword>
<dbReference type="RefSeq" id="WP_218113145.1">
    <property type="nucleotide sequence ID" value="NZ_CP065383.1"/>
</dbReference>
<evidence type="ECO:0000256" key="2">
    <source>
        <dbReference type="ARBA" id="ARBA00022553"/>
    </source>
</evidence>
<keyword evidence="8" id="KW-1185">Reference proteome</keyword>
<dbReference type="GO" id="GO:0005886">
    <property type="term" value="C:plasma membrane"/>
    <property type="evidence" value="ECO:0007669"/>
    <property type="project" value="InterPro"/>
</dbReference>
<dbReference type="InterPro" id="IPR007329">
    <property type="entry name" value="FMN-bd"/>
</dbReference>
<evidence type="ECO:0000256" key="4">
    <source>
        <dbReference type="ARBA" id="ARBA00022643"/>
    </source>
</evidence>
<evidence type="ECO:0000313" key="7">
    <source>
        <dbReference type="EMBL" id="QPM67979.1"/>
    </source>
</evidence>
<protein>
    <submittedName>
        <fullName evidence="7">Electron transport complex subunit RnfG</fullName>
    </submittedName>
</protein>
<dbReference type="Pfam" id="PF04205">
    <property type="entry name" value="FMN_bind"/>
    <property type="match status" value="1"/>
</dbReference>
<accession>A0A7T1ALC4</accession>
<keyword evidence="4" id="KW-0288">FMN</keyword>
<dbReference type="KEGG" id="alam:RT761_01193"/>
<dbReference type="GO" id="GO:0022900">
    <property type="term" value="P:electron transport chain"/>
    <property type="evidence" value="ECO:0007669"/>
    <property type="project" value="InterPro"/>
</dbReference>
<keyword evidence="1" id="KW-0813">Transport</keyword>
<dbReference type="Proteomes" id="UP000594463">
    <property type="component" value="Chromosome"/>
</dbReference>
<evidence type="ECO:0000256" key="1">
    <source>
        <dbReference type="ARBA" id="ARBA00022448"/>
    </source>
</evidence>
<keyword evidence="2" id="KW-0597">Phosphoprotein</keyword>
<dbReference type="GO" id="GO:0010181">
    <property type="term" value="F:FMN binding"/>
    <property type="evidence" value="ECO:0007669"/>
    <property type="project" value="InterPro"/>
</dbReference>